<name>A0ABR6ER86_9SPHI</name>
<evidence type="ECO:0008006" key="3">
    <source>
        <dbReference type="Google" id="ProtNLM"/>
    </source>
</evidence>
<dbReference type="RefSeq" id="WP_182953044.1">
    <property type="nucleotide sequence ID" value="NZ_WNXC01000001.1"/>
</dbReference>
<gene>
    <name evidence="1" type="ORF">GM920_02315</name>
</gene>
<evidence type="ECO:0000313" key="2">
    <source>
        <dbReference type="Proteomes" id="UP000636110"/>
    </source>
</evidence>
<protein>
    <recommendedName>
        <fullName evidence="3">DUF945 family protein</fullName>
    </recommendedName>
</protein>
<dbReference type="Proteomes" id="UP000636110">
    <property type="component" value="Unassembled WGS sequence"/>
</dbReference>
<evidence type="ECO:0000313" key="1">
    <source>
        <dbReference type="EMBL" id="MBB2147737.1"/>
    </source>
</evidence>
<keyword evidence="2" id="KW-1185">Reference proteome</keyword>
<organism evidence="1 2">
    <name type="scientific">Pedobacter gandavensis</name>
    <dbReference type="NCBI Taxonomy" id="2679963"/>
    <lineage>
        <taxon>Bacteria</taxon>
        <taxon>Pseudomonadati</taxon>
        <taxon>Bacteroidota</taxon>
        <taxon>Sphingobacteriia</taxon>
        <taxon>Sphingobacteriales</taxon>
        <taxon>Sphingobacteriaceae</taxon>
        <taxon>Pedobacter</taxon>
    </lineage>
</organism>
<sequence length="484" mass="53339">MKISATIILLLLISVYGYLKFRESHSYNQIIAKNAHVVFKLNVDGLLSTMATDFIGNPGYYLKNNEKGVRRPGFSIPANIFFYSLNTGAPSSLYSSLALGDTTGLNAYLKRVLKIKDFRATTKGDRTGVSGRQESAIEEGAEQIVGTSADRKITVAYDRKILAIAYSFKRESVMEELNDILDQKNRMEDAAPLMLALKKAKGHLSWTTTAYTGEVNFKDGGVEIDGLFPTEGLEIPTQPHSSIKFADNSLISIWINAGFSPSWLANLSGIAAAGTTKTTGELSLNGISLQSATLLKSYLGFAAVEIGPGITQIDSLITYEYNDDFEKVPTVQLKKVIVPHLKVSILAKTGELTTYLRERQVILVDDQLNKEVFPLYQVFSSQQDPIWQLSTLKNDPISLTTVENEIGSSSKIALANEGNQNFFFASADLKEIKVQQLFPLLNSWIAPFTHFEITAAQAGNGTARLRGNLELQRPDLNAFIQMIR</sequence>
<comment type="caution">
    <text evidence="1">The sequence shown here is derived from an EMBL/GenBank/DDBJ whole genome shotgun (WGS) entry which is preliminary data.</text>
</comment>
<proteinExistence type="predicted"/>
<reference evidence="1 2" key="1">
    <citation type="submission" date="2019-11" db="EMBL/GenBank/DDBJ databases">
        <title>Description of Pedobacter sp. LMG 31462T.</title>
        <authorList>
            <person name="Carlier A."/>
            <person name="Qi S."/>
            <person name="Vandamme P."/>
        </authorList>
    </citation>
    <scope>NUCLEOTIDE SEQUENCE [LARGE SCALE GENOMIC DNA]</scope>
    <source>
        <strain evidence="1 2">LMG 31462</strain>
    </source>
</reference>
<accession>A0ABR6ER86</accession>
<dbReference type="EMBL" id="WNXC01000001">
    <property type="protein sequence ID" value="MBB2147737.1"/>
    <property type="molecule type" value="Genomic_DNA"/>
</dbReference>